<dbReference type="SUPFAM" id="SSF50494">
    <property type="entry name" value="Trypsin-like serine proteases"/>
    <property type="match status" value="1"/>
</dbReference>
<evidence type="ECO:0000259" key="8">
    <source>
        <dbReference type="PROSITE" id="PS01180"/>
    </source>
</evidence>
<dbReference type="InterPro" id="IPR001254">
    <property type="entry name" value="Trypsin_dom"/>
</dbReference>
<evidence type="ECO:0000313" key="11">
    <source>
        <dbReference type="Proteomes" id="UP000639338"/>
    </source>
</evidence>
<dbReference type="AlphaFoldDB" id="A0A835CPF1"/>
<dbReference type="GO" id="GO:0006508">
    <property type="term" value="P:proteolysis"/>
    <property type="evidence" value="ECO:0007669"/>
    <property type="project" value="UniProtKB-KW"/>
</dbReference>
<dbReference type="PANTHER" id="PTHR24252:SF7">
    <property type="entry name" value="HYALIN"/>
    <property type="match status" value="1"/>
</dbReference>
<dbReference type="InterPro" id="IPR035914">
    <property type="entry name" value="Sperma_CUB_dom_sf"/>
</dbReference>
<evidence type="ECO:0000256" key="4">
    <source>
        <dbReference type="ARBA" id="ARBA00022801"/>
    </source>
</evidence>
<evidence type="ECO:0000259" key="9">
    <source>
        <dbReference type="PROSITE" id="PS50240"/>
    </source>
</evidence>
<feature type="domain" description="Peptidase S1" evidence="9">
    <location>
        <begin position="332"/>
        <end position="563"/>
    </location>
</feature>
<comment type="subcellular location">
    <subcellularLocation>
        <location evidence="1">Secreted</location>
    </subcellularLocation>
</comment>
<sequence>MSELLALVQWIGGEFHNTYTPGVPINWIQDFDPNNYDPEDADITYVVEWRTEKRKKKQFWPVYDARVFLVSSKMKVLEKKMKKLEGVISPLSIKKKIENESNKENSFLSSKRKLENVYDSPSNPKKKSSNNLAALLSPNIEIGAAGSGVKINRAQWETANSRSTYTEMGISLVRAVFSVDTLLKKILAPFTLFLGFIDISDAQYSNCDYQQSVESGRTYYIYNPSYPAFESGTPYSKCRWTFQSDSTSTMKCTVDMQESQKCNLDALSVKIDDNAAHKYCGYGNFTITFAENNQIVVNMNLAKSSKGGKFLCEIIADNKNDCQCGLQNPSRIVGGKETGVNEYPMVAGLVQRKEIICGATIINNVQVVTAAHCLYNQNISDFFVVVGEHNTNSENESNATKVYKIERWDEHPNYDPSKEINDIAVITIDGLIEFNQFVGPVCLPFQHYQDSFAGDYVNLLGWGTTSFANAPSSVLQSTEVSVLTNKECTDSFPQIQYTQMCTYARNRDSCQMDSGGPVMWKNPTTKRLVLVGIISSGTDCGGASPGVNTRVGSFIDFIWDQRPLRGYEYCDAE</sequence>
<proteinExistence type="predicted"/>
<dbReference type="FunFam" id="2.40.10.10:FF:000015">
    <property type="entry name" value="Atrial natriuretic peptide-converting enzyme"/>
    <property type="match status" value="1"/>
</dbReference>
<dbReference type="PANTHER" id="PTHR24252">
    <property type="entry name" value="ACROSIN-RELATED"/>
    <property type="match status" value="1"/>
</dbReference>
<name>A0A835CPF1_APHGI</name>
<reference evidence="10 11" key="1">
    <citation type="submission" date="2020-08" db="EMBL/GenBank/DDBJ databases">
        <title>Aphidius gifuensis genome sequencing and assembly.</title>
        <authorList>
            <person name="Du Z."/>
        </authorList>
    </citation>
    <scope>NUCLEOTIDE SEQUENCE [LARGE SCALE GENOMIC DNA]</scope>
    <source>
        <strain evidence="10">YNYX2018</strain>
        <tissue evidence="10">Adults</tissue>
    </source>
</reference>
<dbReference type="InterPro" id="IPR018114">
    <property type="entry name" value="TRYPSIN_HIS"/>
</dbReference>
<dbReference type="PROSITE" id="PS01180">
    <property type="entry name" value="CUB"/>
    <property type="match status" value="1"/>
</dbReference>
<dbReference type="SUPFAM" id="SSF49854">
    <property type="entry name" value="Spermadhesin, CUB domain"/>
    <property type="match status" value="1"/>
</dbReference>
<dbReference type="InterPro" id="IPR009003">
    <property type="entry name" value="Peptidase_S1_PA"/>
</dbReference>
<dbReference type="PROSITE" id="PS00134">
    <property type="entry name" value="TRYPSIN_HIS"/>
    <property type="match status" value="1"/>
</dbReference>
<evidence type="ECO:0000256" key="5">
    <source>
        <dbReference type="ARBA" id="ARBA00022825"/>
    </source>
</evidence>
<accession>A0A835CPF1</accession>
<dbReference type="OrthoDB" id="6380398at2759"/>
<evidence type="ECO:0000256" key="2">
    <source>
        <dbReference type="ARBA" id="ARBA00022525"/>
    </source>
</evidence>
<protein>
    <recommendedName>
        <fullName evidence="12">Venom serine protease</fullName>
    </recommendedName>
</protein>
<dbReference type="GO" id="GO:0005576">
    <property type="term" value="C:extracellular region"/>
    <property type="evidence" value="ECO:0007669"/>
    <property type="project" value="UniProtKB-SubCell"/>
</dbReference>
<dbReference type="GO" id="GO:0004252">
    <property type="term" value="F:serine-type endopeptidase activity"/>
    <property type="evidence" value="ECO:0007669"/>
    <property type="project" value="InterPro"/>
</dbReference>
<evidence type="ECO:0000256" key="6">
    <source>
        <dbReference type="ARBA" id="ARBA00023157"/>
    </source>
</evidence>
<keyword evidence="4" id="KW-0378">Hydrolase</keyword>
<keyword evidence="11" id="KW-1185">Reference proteome</keyword>
<evidence type="ECO:0000313" key="10">
    <source>
        <dbReference type="EMBL" id="KAF7990559.1"/>
    </source>
</evidence>
<comment type="caution">
    <text evidence="7">Lacks conserved residue(s) required for the propagation of feature annotation.</text>
</comment>
<evidence type="ECO:0008006" key="12">
    <source>
        <dbReference type="Google" id="ProtNLM"/>
    </source>
</evidence>
<comment type="caution">
    <text evidence="10">The sequence shown here is derived from an EMBL/GenBank/DDBJ whole genome shotgun (WGS) entry which is preliminary data.</text>
</comment>
<evidence type="ECO:0000256" key="7">
    <source>
        <dbReference type="PROSITE-ProRule" id="PRU00059"/>
    </source>
</evidence>
<keyword evidence="6" id="KW-1015">Disulfide bond</keyword>
<evidence type="ECO:0000256" key="3">
    <source>
        <dbReference type="ARBA" id="ARBA00022670"/>
    </source>
</evidence>
<dbReference type="Gene3D" id="2.40.10.10">
    <property type="entry name" value="Trypsin-like serine proteases"/>
    <property type="match status" value="1"/>
</dbReference>
<keyword evidence="3" id="KW-0645">Protease</keyword>
<organism evidence="10 11">
    <name type="scientific">Aphidius gifuensis</name>
    <name type="common">Parasitoid wasp</name>
    <dbReference type="NCBI Taxonomy" id="684658"/>
    <lineage>
        <taxon>Eukaryota</taxon>
        <taxon>Metazoa</taxon>
        <taxon>Ecdysozoa</taxon>
        <taxon>Arthropoda</taxon>
        <taxon>Hexapoda</taxon>
        <taxon>Insecta</taxon>
        <taxon>Pterygota</taxon>
        <taxon>Neoptera</taxon>
        <taxon>Endopterygota</taxon>
        <taxon>Hymenoptera</taxon>
        <taxon>Apocrita</taxon>
        <taxon>Ichneumonoidea</taxon>
        <taxon>Braconidae</taxon>
        <taxon>Aphidiinae</taxon>
        <taxon>Aphidius</taxon>
    </lineage>
</organism>
<dbReference type="InterPro" id="IPR000859">
    <property type="entry name" value="CUB_dom"/>
</dbReference>
<dbReference type="PRINTS" id="PR00722">
    <property type="entry name" value="CHYMOTRYPSIN"/>
</dbReference>
<gene>
    <name evidence="10" type="ORF">HCN44_000364</name>
</gene>
<feature type="domain" description="CUB" evidence="8">
    <location>
        <begin position="207"/>
        <end position="317"/>
    </location>
</feature>
<dbReference type="Pfam" id="PF00089">
    <property type="entry name" value="Trypsin"/>
    <property type="match status" value="1"/>
</dbReference>
<dbReference type="PROSITE" id="PS50240">
    <property type="entry name" value="TRYPSIN_DOM"/>
    <property type="match status" value="1"/>
</dbReference>
<keyword evidence="2" id="KW-0964">Secreted</keyword>
<dbReference type="SMART" id="SM00020">
    <property type="entry name" value="Tryp_SPc"/>
    <property type="match status" value="1"/>
</dbReference>
<dbReference type="InterPro" id="IPR043504">
    <property type="entry name" value="Peptidase_S1_PA_chymotrypsin"/>
</dbReference>
<dbReference type="CDD" id="cd00190">
    <property type="entry name" value="Tryp_SPc"/>
    <property type="match status" value="1"/>
</dbReference>
<dbReference type="Gene3D" id="2.60.120.290">
    <property type="entry name" value="Spermadhesin, CUB domain"/>
    <property type="match status" value="1"/>
</dbReference>
<dbReference type="InterPro" id="IPR001314">
    <property type="entry name" value="Peptidase_S1A"/>
</dbReference>
<evidence type="ECO:0000256" key="1">
    <source>
        <dbReference type="ARBA" id="ARBA00004613"/>
    </source>
</evidence>
<dbReference type="Proteomes" id="UP000639338">
    <property type="component" value="Unassembled WGS sequence"/>
</dbReference>
<dbReference type="EMBL" id="JACMRX010000004">
    <property type="protein sequence ID" value="KAF7990559.1"/>
    <property type="molecule type" value="Genomic_DNA"/>
</dbReference>
<keyword evidence="5" id="KW-0720">Serine protease</keyword>